<dbReference type="GO" id="GO:0006935">
    <property type="term" value="P:chemotaxis"/>
    <property type="evidence" value="ECO:0007669"/>
    <property type="project" value="InterPro"/>
</dbReference>
<dbReference type="Gene3D" id="2.40.50.180">
    <property type="entry name" value="CheA-289, Domain 4"/>
    <property type="match status" value="1"/>
</dbReference>
<evidence type="ECO:0000259" key="1">
    <source>
        <dbReference type="PROSITE" id="PS50851"/>
    </source>
</evidence>
<dbReference type="SMART" id="SM00260">
    <property type="entry name" value="CheW"/>
    <property type="match status" value="1"/>
</dbReference>
<dbReference type="SUPFAM" id="SSF50341">
    <property type="entry name" value="CheW-like"/>
    <property type="match status" value="1"/>
</dbReference>
<feature type="domain" description="CheW-like" evidence="1">
    <location>
        <begin position="28"/>
        <end position="170"/>
    </location>
</feature>
<protein>
    <submittedName>
        <fullName evidence="2">Twitching motility protein PilI</fullName>
    </submittedName>
</protein>
<dbReference type="GO" id="GO:0007165">
    <property type="term" value="P:signal transduction"/>
    <property type="evidence" value="ECO:0007669"/>
    <property type="project" value="InterPro"/>
</dbReference>
<dbReference type="EMBL" id="FOMQ01000007">
    <property type="protein sequence ID" value="SFD84786.1"/>
    <property type="molecule type" value="Genomic_DNA"/>
</dbReference>
<evidence type="ECO:0000313" key="3">
    <source>
        <dbReference type="Proteomes" id="UP000199517"/>
    </source>
</evidence>
<keyword evidence="3" id="KW-1185">Reference proteome</keyword>
<dbReference type="OrthoDB" id="5298045at2"/>
<sequence length="175" mass="18407">MANREALRELQARLAARLQAARVEGSSVSSWLAVESAGRRFLLPLGQSGEIFPWTGVQAVPYTQGWFLGVANLRGSLIGVVDLAGLLGFSSARSEQALSESSLLALNAALDVNAALLVDRLAGLRGTDAFVDSAPPAADAPPYFGTTYLDAEGAPWQELNLQALSQHPAFLSISA</sequence>
<dbReference type="STRING" id="32040.SAMN04489710_10744"/>
<dbReference type="Pfam" id="PF01584">
    <property type="entry name" value="CheW"/>
    <property type="match status" value="1"/>
</dbReference>
<name>A0A1I1VP33_9BURK</name>
<dbReference type="InterPro" id="IPR002545">
    <property type="entry name" value="CheW-lke_dom"/>
</dbReference>
<reference evidence="3" key="1">
    <citation type="submission" date="2016-10" db="EMBL/GenBank/DDBJ databases">
        <authorList>
            <person name="Varghese N."/>
            <person name="Submissions S."/>
        </authorList>
    </citation>
    <scope>NUCLEOTIDE SEQUENCE [LARGE SCALE GENOMIC DNA]</scope>
    <source>
        <strain evidence="3">DSM 7481</strain>
    </source>
</reference>
<proteinExistence type="predicted"/>
<gene>
    <name evidence="2" type="ORF">SAMN04489710_10744</name>
</gene>
<organism evidence="2 3">
    <name type="scientific">Paracidovorax konjaci</name>
    <dbReference type="NCBI Taxonomy" id="32040"/>
    <lineage>
        <taxon>Bacteria</taxon>
        <taxon>Pseudomonadati</taxon>
        <taxon>Pseudomonadota</taxon>
        <taxon>Betaproteobacteria</taxon>
        <taxon>Burkholderiales</taxon>
        <taxon>Comamonadaceae</taxon>
        <taxon>Paracidovorax</taxon>
    </lineage>
</organism>
<dbReference type="InterPro" id="IPR036061">
    <property type="entry name" value="CheW-like_dom_sf"/>
</dbReference>
<dbReference type="AlphaFoldDB" id="A0A1I1VP33"/>
<accession>A0A1I1VP33</accession>
<dbReference type="Proteomes" id="UP000199517">
    <property type="component" value="Unassembled WGS sequence"/>
</dbReference>
<dbReference type="PROSITE" id="PS50851">
    <property type="entry name" value="CHEW"/>
    <property type="match status" value="1"/>
</dbReference>
<evidence type="ECO:0000313" key="2">
    <source>
        <dbReference type="EMBL" id="SFD84786.1"/>
    </source>
</evidence>
<dbReference type="RefSeq" id="WP_092952617.1">
    <property type="nucleotide sequence ID" value="NZ_FOMQ01000007.1"/>
</dbReference>